<sequence length="89" mass="10187">MRAMNEPVPDSDELGPRERGILEFERQWWRYAGAKEQAIRDKFGISPTHYYQVLNALLDTPAALAADPVTVGRLRRLRDAHRRSRPASA</sequence>
<protein>
    <recommendedName>
        <fullName evidence="3">DUF3263 domain-containing protein</fullName>
    </recommendedName>
</protein>
<name>A0A8J4A8K4_9ACTN</name>
<gene>
    <name evidence="1" type="ORF">NUM_05500</name>
</gene>
<accession>A0A8J4A8K4</accession>
<organism evidence="1 2">
    <name type="scientific">Actinocatenispora comari</name>
    <dbReference type="NCBI Taxonomy" id="2807577"/>
    <lineage>
        <taxon>Bacteria</taxon>
        <taxon>Bacillati</taxon>
        <taxon>Actinomycetota</taxon>
        <taxon>Actinomycetes</taxon>
        <taxon>Micromonosporales</taxon>
        <taxon>Micromonosporaceae</taxon>
        <taxon>Actinocatenispora</taxon>
    </lineage>
</organism>
<dbReference type="Pfam" id="PF11662">
    <property type="entry name" value="DUF3263"/>
    <property type="match status" value="1"/>
</dbReference>
<reference evidence="2" key="1">
    <citation type="journal article" date="2021" name="Int. J. Syst. Evol. Microbiol.">
        <title>Actinocatenispora comari sp. nov., an endophytic actinomycete isolated from aerial parts of Comarum salesowianum.</title>
        <authorList>
            <person name="Oyunbileg N."/>
            <person name="Iizaka Y."/>
            <person name="Hamada M."/>
            <person name="Davaapurev B.O."/>
            <person name="Fukumoto A."/>
            <person name="Tsetseg B."/>
            <person name="Kato F."/>
            <person name="Tamura T."/>
            <person name="Batkhuu J."/>
            <person name="Anzai Y."/>
        </authorList>
    </citation>
    <scope>NUCLEOTIDE SEQUENCE [LARGE SCALE GENOMIC DNA]</scope>
    <source>
        <strain evidence="2">NUM-2625</strain>
    </source>
</reference>
<keyword evidence="2" id="KW-1185">Reference proteome</keyword>
<dbReference type="AlphaFoldDB" id="A0A8J4A8K4"/>
<proteinExistence type="predicted"/>
<evidence type="ECO:0000313" key="2">
    <source>
        <dbReference type="Proteomes" id="UP000614996"/>
    </source>
</evidence>
<evidence type="ECO:0008006" key="3">
    <source>
        <dbReference type="Google" id="ProtNLM"/>
    </source>
</evidence>
<dbReference type="InterPro" id="IPR021678">
    <property type="entry name" value="DUF3263"/>
</dbReference>
<dbReference type="EMBL" id="BOPO01000005">
    <property type="protein sequence ID" value="GIL25295.1"/>
    <property type="molecule type" value="Genomic_DNA"/>
</dbReference>
<dbReference type="Proteomes" id="UP000614996">
    <property type="component" value="Unassembled WGS sequence"/>
</dbReference>
<evidence type="ECO:0000313" key="1">
    <source>
        <dbReference type="EMBL" id="GIL25295.1"/>
    </source>
</evidence>
<comment type="caution">
    <text evidence="1">The sequence shown here is derived from an EMBL/GenBank/DDBJ whole genome shotgun (WGS) entry which is preliminary data.</text>
</comment>